<dbReference type="Pfam" id="PF02210">
    <property type="entry name" value="Laminin_G_2"/>
    <property type="match status" value="1"/>
</dbReference>
<dbReference type="SMART" id="SM00282">
    <property type="entry name" value="LamG"/>
    <property type="match status" value="2"/>
</dbReference>
<dbReference type="PANTHER" id="PTHR15036">
    <property type="entry name" value="PIKACHURIN-LIKE PROTEIN"/>
    <property type="match status" value="1"/>
</dbReference>
<feature type="disulfide bond" evidence="2">
    <location>
        <begin position="36"/>
        <end position="45"/>
    </location>
</feature>
<feature type="domain" description="Laminin G" evidence="4">
    <location>
        <begin position="51"/>
        <end position="230"/>
    </location>
</feature>
<protein>
    <recommendedName>
        <fullName evidence="8">Pikachurin</fullName>
    </recommendedName>
</protein>
<dbReference type="PANTHER" id="PTHR15036:SF85">
    <property type="entry name" value="SP2353, ISOFORM A"/>
    <property type="match status" value="1"/>
</dbReference>
<dbReference type="PROSITE" id="PS50026">
    <property type="entry name" value="EGF_3"/>
    <property type="match status" value="1"/>
</dbReference>
<dbReference type="Pfam" id="PF00008">
    <property type="entry name" value="EGF"/>
    <property type="match status" value="1"/>
</dbReference>
<dbReference type="CDD" id="cd00110">
    <property type="entry name" value="LamG"/>
    <property type="match status" value="2"/>
</dbReference>
<evidence type="ECO:0000313" key="6">
    <source>
        <dbReference type="EMBL" id="KAK6642356.1"/>
    </source>
</evidence>
<dbReference type="FunFam" id="2.10.25.10:FF:000373">
    <property type="entry name" value="sushi, nidogen and EGF-like domain-containing protein 1"/>
    <property type="match status" value="1"/>
</dbReference>
<reference evidence="6 7" key="1">
    <citation type="submission" date="2023-10" db="EMBL/GenBank/DDBJ databases">
        <title>Genomes of two closely related lineages of the louse Polyplax serrata with different host specificities.</title>
        <authorList>
            <person name="Martinu J."/>
            <person name="Tarabai H."/>
            <person name="Stefka J."/>
            <person name="Hypsa V."/>
        </authorList>
    </citation>
    <scope>NUCLEOTIDE SEQUENCE [LARGE SCALE GENOMIC DNA]</scope>
    <source>
        <strain evidence="6">HR10_N</strain>
    </source>
</reference>
<evidence type="ECO:0000256" key="2">
    <source>
        <dbReference type="PROSITE-ProRule" id="PRU00076"/>
    </source>
</evidence>
<comment type="caution">
    <text evidence="2">Lacks conserved residue(s) required for the propagation of feature annotation.</text>
</comment>
<dbReference type="Pfam" id="PF00054">
    <property type="entry name" value="Laminin_G_1"/>
    <property type="match status" value="1"/>
</dbReference>
<dbReference type="SUPFAM" id="SSF49899">
    <property type="entry name" value="Concanavalin A-like lectins/glucanases"/>
    <property type="match status" value="2"/>
</dbReference>
<evidence type="ECO:0000256" key="3">
    <source>
        <dbReference type="PROSITE-ProRule" id="PRU00122"/>
    </source>
</evidence>
<feature type="domain" description="EGF-like" evidence="5">
    <location>
        <begin position="10"/>
        <end position="46"/>
    </location>
</feature>
<organism evidence="6 7">
    <name type="scientific">Polyplax serrata</name>
    <name type="common">Common mouse louse</name>
    <dbReference type="NCBI Taxonomy" id="468196"/>
    <lineage>
        <taxon>Eukaryota</taxon>
        <taxon>Metazoa</taxon>
        <taxon>Ecdysozoa</taxon>
        <taxon>Arthropoda</taxon>
        <taxon>Hexapoda</taxon>
        <taxon>Insecta</taxon>
        <taxon>Pterygota</taxon>
        <taxon>Neoptera</taxon>
        <taxon>Paraneoptera</taxon>
        <taxon>Psocodea</taxon>
        <taxon>Troctomorpha</taxon>
        <taxon>Phthiraptera</taxon>
        <taxon>Anoplura</taxon>
        <taxon>Polyplacidae</taxon>
        <taxon>Polyplax</taxon>
    </lineage>
</organism>
<evidence type="ECO:0000259" key="5">
    <source>
        <dbReference type="PROSITE" id="PS50026"/>
    </source>
</evidence>
<dbReference type="InterPro" id="IPR001791">
    <property type="entry name" value="Laminin_G"/>
</dbReference>
<proteinExistence type="predicted"/>
<dbReference type="EMBL" id="JAWJWE010000002">
    <property type="protein sequence ID" value="KAK6642356.1"/>
    <property type="molecule type" value="Genomic_DNA"/>
</dbReference>
<dbReference type="PROSITE" id="PS00022">
    <property type="entry name" value="EGF_1"/>
    <property type="match status" value="1"/>
</dbReference>
<accession>A0AAN8Q744</accession>
<feature type="disulfide bond" evidence="3">
    <location>
        <begin position="435"/>
        <end position="462"/>
    </location>
</feature>
<name>A0AAN8Q744_POLSC</name>
<dbReference type="Proteomes" id="UP001372834">
    <property type="component" value="Unassembled WGS sequence"/>
</dbReference>
<evidence type="ECO:0008006" key="8">
    <source>
        <dbReference type="Google" id="ProtNLM"/>
    </source>
</evidence>
<keyword evidence="2" id="KW-0245">EGF-like domain</keyword>
<dbReference type="PROSITE" id="PS50025">
    <property type="entry name" value="LAM_G_DOMAIN"/>
    <property type="match status" value="2"/>
</dbReference>
<keyword evidence="1 2" id="KW-1015">Disulfide bond</keyword>
<dbReference type="Gene3D" id="2.10.25.10">
    <property type="entry name" value="Laminin"/>
    <property type="match status" value="1"/>
</dbReference>
<dbReference type="Gene3D" id="2.60.120.200">
    <property type="match status" value="2"/>
</dbReference>
<dbReference type="InterPro" id="IPR013320">
    <property type="entry name" value="ConA-like_dom_sf"/>
</dbReference>
<dbReference type="GO" id="GO:0016020">
    <property type="term" value="C:membrane"/>
    <property type="evidence" value="ECO:0007669"/>
    <property type="project" value="UniProtKB-SubCell"/>
</dbReference>
<gene>
    <name evidence="6" type="ORF">RUM43_003857</name>
</gene>
<dbReference type="InterPro" id="IPR050372">
    <property type="entry name" value="Neurexin-related_CASP"/>
</dbReference>
<feature type="domain" description="Laminin G" evidence="4">
    <location>
        <begin position="272"/>
        <end position="462"/>
    </location>
</feature>
<dbReference type="SMART" id="SM00181">
    <property type="entry name" value="EGF"/>
    <property type="match status" value="2"/>
</dbReference>
<evidence type="ECO:0000256" key="1">
    <source>
        <dbReference type="ARBA" id="ARBA00023157"/>
    </source>
</evidence>
<sequence length="463" mass="50561">MLFLHAVECTSDKCSEVPCQHSGKCLLSGEEAVCLCPLGFTGDLCQTRVDLQVPSFNGSSYLRYPGLGSSVLSWLDIQVTLKPTGKDGVILYNGHRTDGVGDFMAICIHDGHLEFIFDLGTGTASVRMDKPVTLGHWHELRLSRTGRFAILQVDDQVPVHALAPGAFTQLSLPQNLYIGGVPNFEMVSPKVKVRSSFLGCIQKVVINDRPLQILAEALAGVNVANCPHPCATQPCGTGKCIPILEYFTCECAGGETNKECQDHEVPAMLDNIAIPRFTGSSYLHYSNPNIMKRWDLHKNEIHGIVSNQMKFNIRFKTNVKNGLILWIGDQGPSHRSDFLSLGLQEGNLHFKFNLGGGETDISHNETSLVDGEWHDVTVTRVGKRGELSVDGRRAIVRTVPGNLTQLNTNTGLYVGGMENIAEGTPHKYTSGLVGCVSRLVLDADYDVKLMAMSTAGRNVQHCN</sequence>
<dbReference type="InterPro" id="IPR000742">
    <property type="entry name" value="EGF"/>
</dbReference>
<dbReference type="CDD" id="cd00054">
    <property type="entry name" value="EGF_CA"/>
    <property type="match status" value="1"/>
</dbReference>
<evidence type="ECO:0000259" key="4">
    <source>
        <dbReference type="PROSITE" id="PS50025"/>
    </source>
</evidence>
<dbReference type="AlphaFoldDB" id="A0AAN8Q744"/>
<comment type="caution">
    <text evidence="6">The sequence shown here is derived from an EMBL/GenBank/DDBJ whole genome shotgun (WGS) entry which is preliminary data.</text>
</comment>
<evidence type="ECO:0000313" key="7">
    <source>
        <dbReference type="Proteomes" id="UP001372834"/>
    </source>
</evidence>
<dbReference type="PROSITE" id="PS01186">
    <property type="entry name" value="EGF_2"/>
    <property type="match status" value="1"/>
</dbReference>